<evidence type="ECO:0000256" key="1">
    <source>
        <dbReference type="SAM" id="Coils"/>
    </source>
</evidence>
<accession>A0ABV4WPC5</accession>
<sequence length="589" mass="65358">MPSTTKFVATNKLNGFTFAASTATDTVELAKEVVQLGNSHSATFVHLKEQALELGDKLKQLEAALGKTEFQKLLKHCFPKELVRYFRNLTTQAKLIAKFPNLQQHILNLPLCHTALLLAGSESQVEAILTTQTKWTISLIKERLASTNERAIDPTLTAGSPVVFLNKIGLLLNEEDELLSIRGFGDGEIYLQPASELRALDKDTFDEFLNLLATISGLNEQLNDDERTRNDIEGKLGKLKKCQRSLMNQLMLTDETIGCLNSAIDKSLSLRRLTDEDIDRAFRIYHITDTDAVLAKANLLARLRVKDELNPQPTVAELIIAIATYLHKPTTKHGGGGIPITTREYNELIELVQQQNRTIAALKNEIAEVKENSAPIDNISIASELTTLQLKLNQYQQLINLQEQQIKALQEQVESASVTTIDETVTVETSNSIEPGTVVKIVKHPIHAGKLGLFTGSTIVNDWRFDKPVAVGKFVLKPGTKWQFPLEINNYADCVEPSNLTAEQYRQLVELELIAEECKKVKEELSFSQDAIEEAVYQLGKCLVLANVPGWDNCGNFTDEDGTTLSGTNALRTGVTAIAELLSEVFCEF</sequence>
<keyword evidence="1" id="KW-0175">Coiled coil</keyword>
<proteinExistence type="predicted"/>
<protein>
    <submittedName>
        <fullName evidence="2">Uncharacterized protein</fullName>
    </submittedName>
</protein>
<comment type="caution">
    <text evidence="2">The sequence shown here is derived from an EMBL/GenBank/DDBJ whole genome shotgun (WGS) entry which is preliminary data.</text>
</comment>
<feature type="coiled-coil region" evidence="1">
    <location>
        <begin position="345"/>
        <end position="419"/>
    </location>
</feature>
<dbReference type="Proteomes" id="UP001576780">
    <property type="component" value="Unassembled WGS sequence"/>
</dbReference>
<reference evidence="2 3" key="1">
    <citation type="submission" date="2024-09" db="EMBL/GenBank/DDBJ databases">
        <title>Floridaenema gen nov. (Aerosakkonemataceae, Aerosakkonematales ord. nov., Cyanobacteria) from benthic tropical and subtropical fresh waters, with the description of four new species.</title>
        <authorList>
            <person name="Moretto J.A."/>
            <person name="Berthold D.E."/>
            <person name="Lefler F.W."/>
            <person name="Huang I.-S."/>
            <person name="Laughinghouse H. IV."/>
        </authorList>
    </citation>
    <scope>NUCLEOTIDE SEQUENCE [LARGE SCALE GENOMIC DNA]</scope>
    <source>
        <strain evidence="2 3">BLCC-F167</strain>
    </source>
</reference>
<evidence type="ECO:0000313" key="2">
    <source>
        <dbReference type="EMBL" id="MFB2836493.1"/>
    </source>
</evidence>
<evidence type="ECO:0000313" key="3">
    <source>
        <dbReference type="Proteomes" id="UP001576780"/>
    </source>
</evidence>
<organism evidence="2 3">
    <name type="scientific">Floridaenema evergladense BLCC-F167</name>
    <dbReference type="NCBI Taxonomy" id="3153639"/>
    <lineage>
        <taxon>Bacteria</taxon>
        <taxon>Bacillati</taxon>
        <taxon>Cyanobacteriota</taxon>
        <taxon>Cyanophyceae</taxon>
        <taxon>Oscillatoriophycideae</taxon>
        <taxon>Aerosakkonematales</taxon>
        <taxon>Aerosakkonemataceae</taxon>
        <taxon>Floridanema</taxon>
        <taxon>Floridanema evergladense</taxon>
    </lineage>
</organism>
<keyword evidence="3" id="KW-1185">Reference proteome</keyword>
<name>A0ABV4WPC5_9CYAN</name>
<gene>
    <name evidence="2" type="ORF">ACE1CA_18325</name>
</gene>
<dbReference type="EMBL" id="JBHFNT010000156">
    <property type="protein sequence ID" value="MFB2836493.1"/>
    <property type="molecule type" value="Genomic_DNA"/>
</dbReference>